<gene>
    <name evidence="7" type="ORF">DFP89_12547</name>
</gene>
<dbReference type="EMBL" id="QPJL01000025">
    <property type="protein sequence ID" value="RCW79463.1"/>
    <property type="molecule type" value="Genomic_DNA"/>
</dbReference>
<reference evidence="7 8" key="1">
    <citation type="submission" date="2018-07" db="EMBL/GenBank/DDBJ databases">
        <title>Genomic Encyclopedia of Type Strains, Phase III (KMG-III): the genomes of soil and plant-associated and newly described type strains.</title>
        <authorList>
            <person name="Whitman W."/>
        </authorList>
    </citation>
    <scope>NUCLEOTIDE SEQUENCE [LARGE SCALE GENOMIC DNA]</scope>
    <source>
        <strain evidence="7 8">CECT 8525</strain>
    </source>
</reference>
<feature type="compositionally biased region" description="Low complexity" evidence="5">
    <location>
        <begin position="665"/>
        <end position="681"/>
    </location>
</feature>
<dbReference type="AlphaFoldDB" id="A0A368YGU9"/>
<dbReference type="Proteomes" id="UP000253345">
    <property type="component" value="Unassembled WGS sequence"/>
</dbReference>
<keyword evidence="2 4" id="KW-0472">Membrane</keyword>
<proteinExistence type="predicted"/>
<comment type="subcellular location">
    <subcellularLocation>
        <location evidence="1">Cell outer membrane</location>
    </subcellularLocation>
</comment>
<dbReference type="Pfam" id="PF00691">
    <property type="entry name" value="OmpA"/>
    <property type="match status" value="1"/>
</dbReference>
<dbReference type="InterPro" id="IPR050330">
    <property type="entry name" value="Bact_OuterMem_StrucFunc"/>
</dbReference>
<protein>
    <submittedName>
        <fullName evidence="7">OOP family OmpA-OmpF porin</fullName>
    </submittedName>
</protein>
<evidence type="ECO:0000259" key="6">
    <source>
        <dbReference type="PROSITE" id="PS51123"/>
    </source>
</evidence>
<dbReference type="InterPro" id="IPR006664">
    <property type="entry name" value="OMP_bac"/>
</dbReference>
<dbReference type="SUPFAM" id="SSF103088">
    <property type="entry name" value="OmpA-like"/>
    <property type="match status" value="1"/>
</dbReference>
<dbReference type="RefSeq" id="WP_245948830.1">
    <property type="nucleotide sequence ID" value="NZ_QPJL01000025.1"/>
</dbReference>
<keyword evidence="3" id="KW-0998">Cell outer membrane</keyword>
<dbReference type="PROSITE" id="PS51318">
    <property type="entry name" value="TAT"/>
    <property type="match status" value="1"/>
</dbReference>
<feature type="compositionally biased region" description="Low complexity" evidence="5">
    <location>
        <begin position="689"/>
        <end position="734"/>
    </location>
</feature>
<dbReference type="InterPro" id="IPR036737">
    <property type="entry name" value="OmpA-like_sf"/>
</dbReference>
<dbReference type="GO" id="GO:0009279">
    <property type="term" value="C:cell outer membrane"/>
    <property type="evidence" value="ECO:0007669"/>
    <property type="project" value="UniProtKB-SubCell"/>
</dbReference>
<evidence type="ECO:0000256" key="3">
    <source>
        <dbReference type="ARBA" id="ARBA00023237"/>
    </source>
</evidence>
<dbReference type="InterPro" id="IPR006665">
    <property type="entry name" value="OmpA-like"/>
</dbReference>
<dbReference type="CDD" id="cd07185">
    <property type="entry name" value="OmpA_C-like"/>
    <property type="match status" value="1"/>
</dbReference>
<dbReference type="PANTHER" id="PTHR30329">
    <property type="entry name" value="STATOR ELEMENT OF FLAGELLAR MOTOR COMPLEX"/>
    <property type="match status" value="1"/>
</dbReference>
<name>A0A368YGU9_9RHOB</name>
<accession>A0A368YGU9</accession>
<dbReference type="PRINTS" id="PR01021">
    <property type="entry name" value="OMPADOMAIN"/>
</dbReference>
<evidence type="ECO:0000256" key="2">
    <source>
        <dbReference type="ARBA" id="ARBA00023136"/>
    </source>
</evidence>
<evidence type="ECO:0000256" key="1">
    <source>
        <dbReference type="ARBA" id="ARBA00004442"/>
    </source>
</evidence>
<dbReference type="Gene3D" id="3.30.1330.60">
    <property type="entry name" value="OmpA-like domain"/>
    <property type="match status" value="1"/>
</dbReference>
<dbReference type="InterPro" id="IPR006311">
    <property type="entry name" value="TAT_signal"/>
</dbReference>
<evidence type="ECO:0000256" key="4">
    <source>
        <dbReference type="PROSITE-ProRule" id="PRU00473"/>
    </source>
</evidence>
<evidence type="ECO:0000313" key="8">
    <source>
        <dbReference type="Proteomes" id="UP000253345"/>
    </source>
</evidence>
<dbReference type="PROSITE" id="PS51123">
    <property type="entry name" value="OMPA_2"/>
    <property type="match status" value="1"/>
</dbReference>
<dbReference type="Gene3D" id="3.40.1520.20">
    <property type="match status" value="2"/>
</dbReference>
<sequence length="805" mass="83479">MANSPRPARRPARRGPVIAASLIALAAAGGLSFLGARAAADFIETNSARDLGAALADYDWVDLRIDGLQVIMGGTAPDEVQRFRARARAETVVDAGRVVDDMQVAARANLSQPAFEIELLRNDDGISIIGLVPADLDRKAMATRLGRHAGGGNVADLLETADYPVPEGWEAAFGFGLKAAELAKRAKISVAAGEVSVRAITDNPQQKVDLENALNRARPNDVRLVLDITAPRPVITPFTLRFVKDAGGARFDACSADTDVARDRILAAAAKAGVPDAPQCTLGLGAPSTRWADAAVASIAAVQALGTGSVTMSGTDVALFAPVQVKSPDFDETVGRLEAALPQPFALSAEHEKAGDTETGPAEFSAFVDAGGVSLRGRIADERMRDAVESLARSRFSHVDSALRTDETVPDGWTLRVIAALEALQGQSRGMVTVTPELIKITGVSGDQRASDHAAARLSQRLGAGAHYELAIRYDRRIDPLLGLPSGVECVDMLNAAMKESEIGFEPNKSVIAGDPAPTLARLTATMKDCADFRIEVGGHTDAQGSEGFNAELSRRRAQAILAAMTESGIDTRYTTAKGYGESQPIADNDSDAGREANRRIEFTLLADDPVVTDVPKPAELVQGVTDSAEEVTNRLQTASVAAATEAVAATLARAPAEATEDAPTEATTAAAAAPPSADMVDAARHAATDPAAALLDPQDPHGAAGADDAPQDEAAPSAEAAPADPVTAEPAPFAIEPAPAPLALELMRPGTAAVQAAVLPMLAAAGLARDLPAALVSGLGPTDPGDIAKALVERAIRPLPRPAR</sequence>
<evidence type="ECO:0000256" key="5">
    <source>
        <dbReference type="SAM" id="MobiDB-lite"/>
    </source>
</evidence>
<feature type="region of interest" description="Disordered" evidence="5">
    <location>
        <begin position="653"/>
        <end position="734"/>
    </location>
</feature>
<keyword evidence="8" id="KW-1185">Reference proteome</keyword>
<feature type="domain" description="OmpA-like" evidence="6">
    <location>
        <begin position="492"/>
        <end position="609"/>
    </location>
</feature>
<organism evidence="7 8">
    <name type="scientific">Paracoccus lutimaris</name>
    <dbReference type="NCBI Taxonomy" id="1490030"/>
    <lineage>
        <taxon>Bacteria</taxon>
        <taxon>Pseudomonadati</taxon>
        <taxon>Pseudomonadota</taxon>
        <taxon>Alphaproteobacteria</taxon>
        <taxon>Rhodobacterales</taxon>
        <taxon>Paracoccaceae</taxon>
        <taxon>Paracoccus</taxon>
    </lineage>
</organism>
<comment type="caution">
    <text evidence="7">The sequence shown here is derived from an EMBL/GenBank/DDBJ whole genome shotgun (WGS) entry which is preliminary data.</text>
</comment>
<evidence type="ECO:0000313" key="7">
    <source>
        <dbReference type="EMBL" id="RCW79463.1"/>
    </source>
</evidence>
<dbReference type="PANTHER" id="PTHR30329:SF21">
    <property type="entry name" value="LIPOPROTEIN YIAD-RELATED"/>
    <property type="match status" value="1"/>
</dbReference>